<feature type="domain" description="N-acetyltransferase" evidence="5">
    <location>
        <begin position="297"/>
        <end position="464"/>
    </location>
</feature>
<dbReference type="PANTHER" id="PTHR43877">
    <property type="entry name" value="AMINOALKYLPHOSPHONATE N-ACETYLTRANSFERASE-RELATED-RELATED"/>
    <property type="match status" value="1"/>
</dbReference>
<dbReference type="Proteomes" id="UP000198716">
    <property type="component" value="Unassembled WGS sequence"/>
</dbReference>
<evidence type="ECO:0000256" key="3">
    <source>
        <dbReference type="SAM" id="MobiDB-lite"/>
    </source>
</evidence>
<evidence type="ECO:0000313" key="8">
    <source>
        <dbReference type="Proteomes" id="UP000198716"/>
    </source>
</evidence>
<dbReference type="PROSITE" id="PS51186">
    <property type="entry name" value="GNAT"/>
    <property type="match status" value="1"/>
</dbReference>
<keyword evidence="2" id="KW-0012">Acyltransferase</keyword>
<feature type="domain" description="ACT" evidence="6">
    <location>
        <begin position="109"/>
        <end position="188"/>
    </location>
</feature>
<evidence type="ECO:0000256" key="4">
    <source>
        <dbReference type="SAM" id="Phobius"/>
    </source>
</evidence>
<dbReference type="EMBL" id="FOMZ01000017">
    <property type="protein sequence ID" value="SFE58051.1"/>
    <property type="molecule type" value="Genomic_DNA"/>
</dbReference>
<keyword evidence="8" id="KW-1185">Reference proteome</keyword>
<evidence type="ECO:0000256" key="1">
    <source>
        <dbReference type="ARBA" id="ARBA00022679"/>
    </source>
</evidence>
<feature type="compositionally biased region" description="Basic and acidic residues" evidence="3">
    <location>
        <begin position="1"/>
        <end position="11"/>
    </location>
</feature>
<evidence type="ECO:0000256" key="2">
    <source>
        <dbReference type="ARBA" id="ARBA00023315"/>
    </source>
</evidence>
<reference evidence="8" key="1">
    <citation type="submission" date="2016-10" db="EMBL/GenBank/DDBJ databases">
        <authorList>
            <person name="Varghese N."/>
            <person name="Submissions S."/>
        </authorList>
    </citation>
    <scope>NUCLEOTIDE SEQUENCE [LARGE SCALE GENOMIC DNA]</scope>
    <source>
        <strain evidence="8">DSM 45004</strain>
    </source>
</reference>
<evidence type="ECO:0000313" key="7">
    <source>
        <dbReference type="EMBL" id="SFE58051.1"/>
    </source>
</evidence>
<feature type="transmembrane region" description="Helical" evidence="4">
    <location>
        <begin position="53"/>
        <end position="74"/>
    </location>
</feature>
<feature type="region of interest" description="Disordered" evidence="3">
    <location>
        <begin position="333"/>
        <end position="368"/>
    </location>
</feature>
<accession>A0A1I2BPI8</accession>
<protein>
    <submittedName>
        <fullName evidence="7">Acetyltransferase (GNAT) family protein</fullName>
    </submittedName>
</protein>
<dbReference type="GO" id="GO:0016747">
    <property type="term" value="F:acyltransferase activity, transferring groups other than amino-acyl groups"/>
    <property type="evidence" value="ECO:0007669"/>
    <property type="project" value="InterPro"/>
</dbReference>
<evidence type="ECO:0000259" key="6">
    <source>
        <dbReference type="PROSITE" id="PS51671"/>
    </source>
</evidence>
<sequence>MGNMTERDFAATDRGTVTRRPTAARPPAWLAPAAVVVGTTQLVLFQLGAGRLAAWILTVAGVAWLCTTAIGRMLPALARLGGRRTEQRRFAGEPTTVELGERADRELWRVRASVSDEPGGLAALAGQLALLDGDIRTMQVHPVADAAVDEFLLHLPGEVGHAELVETVISAGGRDVTAERTGPRELDDVPTRALRLATELVEGTDEPRGALRALLGDVEVRWLASTEGLGMGTDELLGQSICLDHPGGGVLLLRRRAGEFTPAEFARARAMTGLAASRKAHAGRPTEGHTARDGSEFAVRGTEDSDLPLVRELHERCSNASRHRRYFVAGIPTDRRPELSPTPARVNSRLGDTRLGDSRLGDSRLGSSLLATSPDGEVVAMGDLDHDGTTGELALLVRDDWQGLGVGSALRDALLARAREFGLARVSALTQLDNTAMARTLRSAGFKHVGADEPGEWSWTLELRDGTERTRATSREASATVPAGRTLAETSPH</sequence>
<dbReference type="InterPro" id="IPR000182">
    <property type="entry name" value="GNAT_dom"/>
</dbReference>
<proteinExistence type="predicted"/>
<dbReference type="InterPro" id="IPR016181">
    <property type="entry name" value="Acyl_CoA_acyltransferase"/>
</dbReference>
<dbReference type="SUPFAM" id="SSF55729">
    <property type="entry name" value="Acyl-CoA N-acyltransferases (Nat)"/>
    <property type="match status" value="1"/>
</dbReference>
<dbReference type="InterPro" id="IPR050832">
    <property type="entry name" value="Bact_Acetyltransf"/>
</dbReference>
<keyword evidence="1 7" id="KW-0808">Transferase</keyword>
<feature type="compositionally biased region" description="Basic and acidic residues" evidence="3">
    <location>
        <begin position="351"/>
        <end position="362"/>
    </location>
</feature>
<dbReference type="PROSITE" id="PS51671">
    <property type="entry name" value="ACT"/>
    <property type="match status" value="1"/>
</dbReference>
<feature type="transmembrane region" description="Helical" evidence="4">
    <location>
        <begin position="28"/>
        <end position="47"/>
    </location>
</feature>
<dbReference type="CDD" id="cd04301">
    <property type="entry name" value="NAT_SF"/>
    <property type="match status" value="1"/>
</dbReference>
<feature type="region of interest" description="Disordered" evidence="3">
    <location>
        <begin position="1"/>
        <end position="22"/>
    </location>
</feature>
<keyword evidence="4" id="KW-0812">Transmembrane</keyword>
<dbReference type="InterPro" id="IPR002912">
    <property type="entry name" value="ACT_dom"/>
</dbReference>
<feature type="compositionally biased region" description="Basic and acidic residues" evidence="3">
    <location>
        <begin position="284"/>
        <end position="295"/>
    </location>
</feature>
<keyword evidence="4" id="KW-0472">Membrane</keyword>
<feature type="region of interest" description="Disordered" evidence="3">
    <location>
        <begin position="468"/>
        <end position="493"/>
    </location>
</feature>
<evidence type="ECO:0000259" key="5">
    <source>
        <dbReference type="PROSITE" id="PS51186"/>
    </source>
</evidence>
<gene>
    <name evidence="7" type="ORF">SAMN04487819_11739</name>
</gene>
<organism evidence="7 8">
    <name type="scientific">Actinopolyspora alba</name>
    <dbReference type="NCBI Taxonomy" id="673379"/>
    <lineage>
        <taxon>Bacteria</taxon>
        <taxon>Bacillati</taxon>
        <taxon>Actinomycetota</taxon>
        <taxon>Actinomycetes</taxon>
        <taxon>Actinopolysporales</taxon>
        <taxon>Actinopolysporaceae</taxon>
        <taxon>Actinopolyspora</taxon>
        <taxon>Actinopolyspora alba group</taxon>
    </lineage>
</organism>
<dbReference type="AlphaFoldDB" id="A0A1I2BPI8"/>
<feature type="region of interest" description="Disordered" evidence="3">
    <location>
        <begin position="276"/>
        <end position="300"/>
    </location>
</feature>
<name>A0A1I2BPI8_9ACTN</name>
<keyword evidence="4" id="KW-1133">Transmembrane helix</keyword>
<dbReference type="Gene3D" id="3.40.630.30">
    <property type="match status" value="1"/>
</dbReference>
<dbReference type="Pfam" id="PF00583">
    <property type="entry name" value="Acetyltransf_1"/>
    <property type="match status" value="1"/>
</dbReference>